<name>A0AAV4BMB6_9GAST</name>
<proteinExistence type="predicted"/>
<evidence type="ECO:0000256" key="1">
    <source>
        <dbReference type="SAM" id="MobiDB-lite"/>
    </source>
</evidence>
<dbReference type="AlphaFoldDB" id="A0AAV4BMB6"/>
<sequence length="92" mass="10442">MEGFHGGCELQGKPWKRNATSSRDAGKSLLPQERACYHRKELAPIRKSLLPHEIACYHRIESANIGKSLLPQERACHHRKELATIRKSLTQA</sequence>
<dbReference type="Proteomes" id="UP000735302">
    <property type="component" value="Unassembled WGS sequence"/>
</dbReference>
<evidence type="ECO:0000313" key="2">
    <source>
        <dbReference type="EMBL" id="GFO20555.1"/>
    </source>
</evidence>
<keyword evidence="3" id="KW-1185">Reference proteome</keyword>
<accession>A0AAV4BMB6</accession>
<comment type="caution">
    <text evidence="2">The sequence shown here is derived from an EMBL/GenBank/DDBJ whole genome shotgun (WGS) entry which is preliminary data.</text>
</comment>
<gene>
    <name evidence="2" type="ORF">PoB_004706000</name>
</gene>
<reference evidence="2 3" key="1">
    <citation type="journal article" date="2021" name="Elife">
        <title>Chloroplast acquisition without the gene transfer in kleptoplastic sea slugs, Plakobranchus ocellatus.</title>
        <authorList>
            <person name="Maeda T."/>
            <person name="Takahashi S."/>
            <person name="Yoshida T."/>
            <person name="Shimamura S."/>
            <person name="Takaki Y."/>
            <person name="Nagai Y."/>
            <person name="Toyoda A."/>
            <person name="Suzuki Y."/>
            <person name="Arimoto A."/>
            <person name="Ishii H."/>
            <person name="Satoh N."/>
            <person name="Nishiyama T."/>
            <person name="Hasebe M."/>
            <person name="Maruyama T."/>
            <person name="Minagawa J."/>
            <person name="Obokata J."/>
            <person name="Shigenobu S."/>
        </authorList>
    </citation>
    <scope>NUCLEOTIDE SEQUENCE [LARGE SCALE GENOMIC DNA]</scope>
</reference>
<feature type="region of interest" description="Disordered" evidence="1">
    <location>
        <begin position="1"/>
        <end position="24"/>
    </location>
</feature>
<protein>
    <submittedName>
        <fullName evidence="2">Uncharacterized protein</fullName>
    </submittedName>
</protein>
<organism evidence="2 3">
    <name type="scientific">Plakobranchus ocellatus</name>
    <dbReference type="NCBI Taxonomy" id="259542"/>
    <lineage>
        <taxon>Eukaryota</taxon>
        <taxon>Metazoa</taxon>
        <taxon>Spiralia</taxon>
        <taxon>Lophotrochozoa</taxon>
        <taxon>Mollusca</taxon>
        <taxon>Gastropoda</taxon>
        <taxon>Heterobranchia</taxon>
        <taxon>Euthyneura</taxon>
        <taxon>Panpulmonata</taxon>
        <taxon>Sacoglossa</taxon>
        <taxon>Placobranchoidea</taxon>
        <taxon>Plakobranchidae</taxon>
        <taxon>Plakobranchus</taxon>
    </lineage>
</organism>
<dbReference type="EMBL" id="BLXT01005178">
    <property type="protein sequence ID" value="GFO20555.1"/>
    <property type="molecule type" value="Genomic_DNA"/>
</dbReference>
<evidence type="ECO:0000313" key="3">
    <source>
        <dbReference type="Proteomes" id="UP000735302"/>
    </source>
</evidence>